<dbReference type="InterPro" id="IPR006149">
    <property type="entry name" value="EB_dom"/>
</dbReference>
<proteinExistence type="predicted"/>
<dbReference type="PANTHER" id="PTHR39069:SF8">
    <property type="entry name" value="FI17111P1"/>
    <property type="match status" value="1"/>
</dbReference>
<feature type="domain" description="EB" evidence="1">
    <location>
        <begin position="248"/>
        <end position="283"/>
    </location>
</feature>
<evidence type="ECO:0000313" key="2">
    <source>
        <dbReference type="EMBL" id="CAG5084620.1"/>
    </source>
</evidence>
<evidence type="ECO:0000313" key="3">
    <source>
        <dbReference type="Proteomes" id="UP000786811"/>
    </source>
</evidence>
<feature type="non-terminal residue" evidence="2">
    <location>
        <position position="1"/>
    </location>
</feature>
<name>A0A8J2ME40_COTCN</name>
<sequence length="381" mass="42750">GLGKLCELDEDCDEIKHAKCSKDGKCICRMTTVRVDPWTYGPILGGFCWKNESCAADNAVCINNEYILGTHCKNDDACNQVKFAKCSENKVCSCTSNTTAVNPTLCLPVFGGFCWETDESQLGIPCKDNSDCKEILNSICSGNGKCECQVNFKEYNTSACAPLLRESCLKNRICAPLHSSCKDDRCKCDDGFSEYSTDKCLPHYIRMRCDNDNDCSYILNSKCRSDVNICICKSTHKMLNETTCAPLLGQHCKPNEQCAMSNSQCIDNVCQCQSGYRSYNTHCLLVDHKFLYSCDKVLDCGDPWHYICDKDKKCRCNRYNYSINRSTCSPGLKGSCWKDSQCTVNNTSCVNFRCQCNNEFIAVSNNLCMRSIIINVPNYTH</sequence>
<evidence type="ECO:0000259" key="1">
    <source>
        <dbReference type="Pfam" id="PF01683"/>
    </source>
</evidence>
<gene>
    <name evidence="2" type="ORF">HICCMSTLAB_LOCUS4157</name>
</gene>
<protein>
    <recommendedName>
        <fullName evidence="1">EB domain-containing protein</fullName>
    </recommendedName>
</protein>
<dbReference type="OrthoDB" id="504708at2759"/>
<dbReference type="AlphaFoldDB" id="A0A8J2ME40"/>
<comment type="caution">
    <text evidence="2">The sequence shown here is derived from an EMBL/GenBank/DDBJ whole genome shotgun (WGS) entry which is preliminary data.</text>
</comment>
<keyword evidence="3" id="KW-1185">Reference proteome</keyword>
<dbReference type="EMBL" id="CAJNRD030001118">
    <property type="protein sequence ID" value="CAG5084620.1"/>
    <property type="molecule type" value="Genomic_DNA"/>
</dbReference>
<accession>A0A8J2ME40</accession>
<organism evidence="2 3">
    <name type="scientific">Cotesia congregata</name>
    <name type="common">Parasitoid wasp</name>
    <name type="synonym">Apanteles congregatus</name>
    <dbReference type="NCBI Taxonomy" id="51543"/>
    <lineage>
        <taxon>Eukaryota</taxon>
        <taxon>Metazoa</taxon>
        <taxon>Ecdysozoa</taxon>
        <taxon>Arthropoda</taxon>
        <taxon>Hexapoda</taxon>
        <taxon>Insecta</taxon>
        <taxon>Pterygota</taxon>
        <taxon>Neoptera</taxon>
        <taxon>Endopterygota</taxon>
        <taxon>Hymenoptera</taxon>
        <taxon>Apocrita</taxon>
        <taxon>Ichneumonoidea</taxon>
        <taxon>Braconidae</taxon>
        <taxon>Microgastrinae</taxon>
        <taxon>Cotesia</taxon>
    </lineage>
</organism>
<dbReference type="Pfam" id="PF01683">
    <property type="entry name" value="EB"/>
    <property type="match status" value="1"/>
</dbReference>
<dbReference type="Proteomes" id="UP000786811">
    <property type="component" value="Unassembled WGS sequence"/>
</dbReference>
<reference evidence="2" key="1">
    <citation type="submission" date="2021-04" db="EMBL/GenBank/DDBJ databases">
        <authorList>
            <person name="Chebbi M.A.C M."/>
        </authorList>
    </citation>
    <scope>NUCLEOTIDE SEQUENCE</scope>
</reference>
<dbReference type="PANTHER" id="PTHR39069">
    <property type="entry name" value="ECDYSONE-INDUCIBLE GENE E1, ISOFORM A"/>
    <property type="match status" value="1"/>
</dbReference>